<keyword evidence="2" id="KW-1185">Reference proteome</keyword>
<protein>
    <submittedName>
        <fullName evidence="1">Uncharacterized protein</fullName>
    </submittedName>
</protein>
<gene>
    <name evidence="1" type="ORF">HW554_08215</name>
</gene>
<dbReference type="EMBL" id="JABKAU010000011">
    <property type="protein sequence ID" value="NVO31188.1"/>
    <property type="molecule type" value="Genomic_DNA"/>
</dbReference>
<dbReference type="Proteomes" id="UP000565521">
    <property type="component" value="Unassembled WGS sequence"/>
</dbReference>
<comment type="caution">
    <text evidence="1">The sequence shown here is derived from an EMBL/GenBank/DDBJ whole genome shotgun (WGS) entry which is preliminary data.</text>
</comment>
<accession>A0A7Y7PNQ0</accession>
<evidence type="ECO:0000313" key="1">
    <source>
        <dbReference type="EMBL" id="NVO31188.1"/>
    </source>
</evidence>
<reference evidence="1 2" key="1">
    <citation type="submission" date="2020-05" db="EMBL/GenBank/DDBJ databases">
        <title>Hymenobacter terrestris sp. nov. and Hymenobacter lapidiphilus sp. nov., isolated from regoliths in Antarctica.</title>
        <authorList>
            <person name="Sedlacek I."/>
            <person name="Pantucek R."/>
            <person name="Zeman M."/>
            <person name="Holochova P."/>
            <person name="Kralova S."/>
            <person name="Stankova E."/>
            <person name="Sedo O."/>
            <person name="Micenkova L."/>
            <person name="Svec P."/>
            <person name="Gupta V."/>
            <person name="Sood U."/>
            <person name="Korpole U.S."/>
            <person name="Lal R."/>
        </authorList>
    </citation>
    <scope>NUCLEOTIDE SEQUENCE [LARGE SCALE GENOMIC DNA]</scope>
    <source>
        <strain evidence="1 2">P5342</strain>
    </source>
</reference>
<dbReference type="AlphaFoldDB" id="A0A7Y7PNQ0"/>
<sequence length="138" mass="16036">MDQVQVDDFLDISYRADLDMLVARWLRPVDLPELQAGYEQILLTSQARICRRWLIDVRRRYNTHQMGAHWMVSNLLPRLGPLLGGRTRLAYLLAPMYLRDSAADSAFPPQSYFEGKPFIGERFTEESAAIEWLYTEAV</sequence>
<evidence type="ECO:0000313" key="2">
    <source>
        <dbReference type="Proteomes" id="UP000565521"/>
    </source>
</evidence>
<organism evidence="1 2">
    <name type="scientific">Hymenobacter lapidiphilus</name>
    <dbReference type="NCBI Taxonomy" id="2608003"/>
    <lineage>
        <taxon>Bacteria</taxon>
        <taxon>Pseudomonadati</taxon>
        <taxon>Bacteroidota</taxon>
        <taxon>Cytophagia</taxon>
        <taxon>Cytophagales</taxon>
        <taxon>Hymenobacteraceae</taxon>
        <taxon>Hymenobacter</taxon>
    </lineage>
</organism>
<proteinExistence type="predicted"/>
<dbReference type="RefSeq" id="WP_176908093.1">
    <property type="nucleotide sequence ID" value="NZ_JABKAU010000011.1"/>
</dbReference>
<name>A0A7Y7PNQ0_9BACT</name>